<accession>A0A6S6TL85</accession>
<gene>
    <name evidence="3" type="ORF">HELGO_WM19109</name>
</gene>
<evidence type="ECO:0000256" key="1">
    <source>
        <dbReference type="ARBA" id="ARBA00022679"/>
    </source>
</evidence>
<evidence type="ECO:0000313" key="3">
    <source>
        <dbReference type="EMBL" id="CAA6820025.1"/>
    </source>
</evidence>
<sequence length="326" mass="39256">MRIAKLFNNKYIKIDLSKNAKLPYYIKNILIFLTPSSFYQKKLNLFLKHKRDLEYVEKRVNYYNKVNTAFSLSQATSIKEFKKEKKKTYFFDLYKYLIYFNQNLKFLYVFGDSTDIPIEPTFLKSRPINGENKNAILMKLNKIRHFIFVHDKVKYEDKQNILVWRGKAHQEHRKKFLDNYYTNPLCDVGQIIKKQDKEKIPWEKAKMSLKEQLNYKFILAIEGNDVASNLKWVMSSNSLAFMVNPKYETWFMEGTLIPNYHYVLLKDDYSDLEEKIKYYSKHIEEAKQIITHAHAYIKQFKDEEREDVISLKVLDKYFSQVKETHV</sequence>
<organism evidence="3">
    <name type="scientific">uncultured Sulfurovum sp</name>
    <dbReference type="NCBI Taxonomy" id="269237"/>
    <lineage>
        <taxon>Bacteria</taxon>
        <taxon>Pseudomonadati</taxon>
        <taxon>Campylobacterota</taxon>
        <taxon>Epsilonproteobacteria</taxon>
        <taxon>Campylobacterales</taxon>
        <taxon>Sulfurovaceae</taxon>
        <taxon>Sulfurovum</taxon>
        <taxon>environmental samples</taxon>
    </lineage>
</organism>
<dbReference type="PANTHER" id="PTHR12203:SF35">
    <property type="entry name" value="PROTEIN O-GLUCOSYLTRANSFERASE 1"/>
    <property type="match status" value="1"/>
</dbReference>
<feature type="domain" description="Glycosyl transferase CAP10" evidence="2">
    <location>
        <begin position="90"/>
        <end position="318"/>
    </location>
</feature>
<dbReference type="Pfam" id="PF05686">
    <property type="entry name" value="Glyco_transf_90"/>
    <property type="match status" value="1"/>
</dbReference>
<protein>
    <submittedName>
        <fullName evidence="3">LpsA protein</fullName>
    </submittedName>
</protein>
<dbReference type="SMART" id="SM00672">
    <property type="entry name" value="CAP10"/>
    <property type="match status" value="1"/>
</dbReference>
<keyword evidence="1" id="KW-0808">Transferase</keyword>
<name>A0A6S6TL85_9BACT</name>
<proteinExistence type="predicted"/>
<evidence type="ECO:0000259" key="2">
    <source>
        <dbReference type="SMART" id="SM00672"/>
    </source>
</evidence>
<dbReference type="InterPro" id="IPR051091">
    <property type="entry name" value="O-Glucosyltr/Glycosyltrsf_90"/>
</dbReference>
<dbReference type="PANTHER" id="PTHR12203">
    <property type="entry name" value="KDEL LYS-ASP-GLU-LEU CONTAINING - RELATED"/>
    <property type="match status" value="1"/>
</dbReference>
<dbReference type="InterPro" id="IPR006598">
    <property type="entry name" value="CAP10"/>
</dbReference>
<dbReference type="EMBL" id="CACVAZ010000129">
    <property type="protein sequence ID" value="CAA6820025.1"/>
    <property type="molecule type" value="Genomic_DNA"/>
</dbReference>
<dbReference type="AlphaFoldDB" id="A0A6S6TL85"/>
<reference evidence="3" key="1">
    <citation type="submission" date="2020-01" db="EMBL/GenBank/DDBJ databases">
        <authorList>
            <person name="Meier V. D."/>
            <person name="Meier V D."/>
        </authorList>
    </citation>
    <scope>NUCLEOTIDE SEQUENCE</scope>
    <source>
        <strain evidence="3">HLG_WM_MAG_02</strain>
    </source>
</reference>
<dbReference type="GO" id="GO:0016740">
    <property type="term" value="F:transferase activity"/>
    <property type="evidence" value="ECO:0007669"/>
    <property type="project" value="UniProtKB-KW"/>
</dbReference>